<gene>
    <name evidence="1" type="ORF">BACPLE_02448</name>
</gene>
<reference evidence="1 2" key="1">
    <citation type="submission" date="2008-08" db="EMBL/GenBank/DDBJ databases">
        <title>Draft genome sequence of Bacteroides plebeius (DSM 17135).</title>
        <authorList>
            <person name="Sudarsanam P."/>
            <person name="Ley R."/>
            <person name="Guruge J."/>
            <person name="Turnbaugh P.J."/>
            <person name="Mahowald M."/>
            <person name="Liep D."/>
            <person name="Gordon J."/>
        </authorList>
    </citation>
    <scope>NUCLEOTIDE SEQUENCE [LARGE SCALE GENOMIC DNA]</scope>
    <source>
        <strain evidence="2">DSM 17135 / JCM 12973 / M2</strain>
    </source>
</reference>
<dbReference type="Proteomes" id="UP000003452">
    <property type="component" value="Unassembled WGS sequence"/>
</dbReference>
<dbReference type="EMBL" id="ABQC02000021">
    <property type="protein sequence ID" value="EDY94968.1"/>
    <property type="molecule type" value="Genomic_DNA"/>
</dbReference>
<dbReference type="AlphaFoldDB" id="B5D0C4"/>
<comment type="caution">
    <text evidence="1">The sequence shown here is derived from an EMBL/GenBank/DDBJ whole genome shotgun (WGS) entry which is preliminary data.</text>
</comment>
<reference evidence="1 2" key="2">
    <citation type="submission" date="2008-08" db="EMBL/GenBank/DDBJ databases">
        <authorList>
            <person name="Fulton L."/>
            <person name="Clifton S."/>
            <person name="Fulton B."/>
            <person name="Xu J."/>
            <person name="Minx P."/>
            <person name="Pepin K.H."/>
            <person name="Johnson M."/>
            <person name="Thiruvilangam P."/>
            <person name="Bhonagiri V."/>
            <person name="Nash W.E."/>
            <person name="Mardis E.R."/>
            <person name="Wilson R.K."/>
        </authorList>
    </citation>
    <scope>NUCLEOTIDE SEQUENCE [LARGE SCALE GENOMIC DNA]</scope>
    <source>
        <strain evidence="2">DSM 17135 / JCM 12973 / M2</strain>
    </source>
</reference>
<dbReference type="HOGENOM" id="CLU_3229800_0_0_10"/>
<accession>B5D0C4</accession>
<protein>
    <submittedName>
        <fullName evidence="1">Uncharacterized protein</fullName>
    </submittedName>
</protein>
<organism evidence="1 2">
    <name type="scientific">Phocaeicola plebeius (strain DSM 17135 / JCM 12973 / CCUG 54634 / M2)</name>
    <name type="common">Bacteroides plebeius</name>
    <dbReference type="NCBI Taxonomy" id="484018"/>
    <lineage>
        <taxon>Bacteria</taxon>
        <taxon>Pseudomonadati</taxon>
        <taxon>Bacteroidota</taxon>
        <taxon>Bacteroidia</taxon>
        <taxon>Bacteroidales</taxon>
        <taxon>Bacteroidaceae</taxon>
        <taxon>Phocaeicola</taxon>
    </lineage>
</organism>
<evidence type="ECO:0000313" key="1">
    <source>
        <dbReference type="EMBL" id="EDY94968.1"/>
    </source>
</evidence>
<evidence type="ECO:0000313" key="2">
    <source>
        <dbReference type="Proteomes" id="UP000003452"/>
    </source>
</evidence>
<name>B5D0C4_PHOPM</name>
<sequence length="43" mass="5266">MNYFATDNAEMVMYHLLHLQIQDFLDILHCQFIRIEFYETNIA</sequence>
<proteinExistence type="predicted"/>